<dbReference type="InterPro" id="IPR045014">
    <property type="entry name" value="TM41A/B"/>
</dbReference>
<feature type="transmembrane region" description="Helical" evidence="8">
    <location>
        <begin position="6"/>
        <end position="25"/>
    </location>
</feature>
<feature type="transmembrane region" description="Helical" evidence="8">
    <location>
        <begin position="120"/>
        <end position="146"/>
    </location>
</feature>
<evidence type="ECO:0000256" key="7">
    <source>
        <dbReference type="SAM" id="MobiDB-lite"/>
    </source>
</evidence>
<evidence type="ECO:0000313" key="10">
    <source>
        <dbReference type="Proteomes" id="UP001652741"/>
    </source>
</evidence>
<dbReference type="InterPro" id="IPR032816">
    <property type="entry name" value="VTT_dom"/>
</dbReference>
<feature type="transmembrane region" description="Helical" evidence="8">
    <location>
        <begin position="231"/>
        <end position="254"/>
    </location>
</feature>
<dbReference type="PANTHER" id="PTHR43220:SF21">
    <property type="entry name" value="TRANSMEMBRANE PROTEIN 41A"/>
    <property type="match status" value="1"/>
</dbReference>
<comment type="similarity">
    <text evidence="6">Belongs to the TMEM41 family.</text>
</comment>
<evidence type="ECO:0000259" key="9">
    <source>
        <dbReference type="Pfam" id="PF09335"/>
    </source>
</evidence>
<gene>
    <name evidence="11" type="primary">LOC106574917</name>
</gene>
<comment type="subcellular location">
    <subcellularLocation>
        <location evidence="1">Membrane</location>
        <topology evidence="1">Multi-pass membrane protein</topology>
    </subcellularLocation>
</comment>
<proteinExistence type="inferred from homology"/>
<organism evidence="10 11">
    <name type="scientific">Salmo salar</name>
    <name type="common">Atlantic salmon</name>
    <dbReference type="NCBI Taxonomy" id="8030"/>
    <lineage>
        <taxon>Eukaryota</taxon>
        <taxon>Metazoa</taxon>
        <taxon>Chordata</taxon>
        <taxon>Craniata</taxon>
        <taxon>Vertebrata</taxon>
        <taxon>Euteleostomi</taxon>
        <taxon>Actinopterygii</taxon>
        <taxon>Neopterygii</taxon>
        <taxon>Teleostei</taxon>
        <taxon>Protacanthopterygii</taxon>
        <taxon>Salmoniformes</taxon>
        <taxon>Salmonidae</taxon>
        <taxon>Salmoninae</taxon>
        <taxon>Salmo</taxon>
    </lineage>
</organism>
<dbReference type="PANTHER" id="PTHR43220">
    <property type="match status" value="1"/>
</dbReference>
<sequence>MGSISGLLSVVGAATFYLYLLSSFLPPGPQHHRRHEVELNNESAEGTGDMEVVEYRLKFPSDLDELRELAEMLQFYKTEHTGYVVLLFCSAYLYKQSFAIPGSSFLNMLAGALFGPWQGLVLACLLTTTGSTFCYLLSAAFGKSYIIRLFPDQVDRLQNKVEENRSSLFFFLLFLRFFPMTPNWFLNVTSPILNIPVSMFFFSVLIGLIPYNFICVRTGSILSEISSLDDIFSWGTLLQLLAIACVALLPGALIKRYSQNHLQLDGLQQNGGHRQNQGQAADDRKRR</sequence>
<name>A0ABM3D692_SALSA</name>
<keyword evidence="4 8" id="KW-1133">Transmembrane helix</keyword>
<dbReference type="RefSeq" id="XP_045554315.1">
    <property type="nucleotide sequence ID" value="XM_045698359.1"/>
</dbReference>
<keyword evidence="3" id="KW-0732">Signal</keyword>
<keyword evidence="5 8" id="KW-0472">Membrane</keyword>
<evidence type="ECO:0000256" key="5">
    <source>
        <dbReference type="ARBA" id="ARBA00023136"/>
    </source>
</evidence>
<accession>A0ABM3D692</accession>
<dbReference type="GeneID" id="106574917"/>
<evidence type="ECO:0000256" key="2">
    <source>
        <dbReference type="ARBA" id="ARBA00022692"/>
    </source>
</evidence>
<feature type="transmembrane region" description="Helical" evidence="8">
    <location>
        <begin position="82"/>
        <end position="100"/>
    </location>
</feature>
<evidence type="ECO:0000256" key="1">
    <source>
        <dbReference type="ARBA" id="ARBA00004141"/>
    </source>
</evidence>
<feature type="transmembrane region" description="Helical" evidence="8">
    <location>
        <begin position="192"/>
        <end position="211"/>
    </location>
</feature>
<evidence type="ECO:0000256" key="3">
    <source>
        <dbReference type="ARBA" id="ARBA00022729"/>
    </source>
</evidence>
<evidence type="ECO:0000313" key="11">
    <source>
        <dbReference type="RefSeq" id="XP_045554315.1"/>
    </source>
</evidence>
<feature type="region of interest" description="Disordered" evidence="7">
    <location>
        <begin position="266"/>
        <end position="287"/>
    </location>
</feature>
<evidence type="ECO:0000256" key="8">
    <source>
        <dbReference type="SAM" id="Phobius"/>
    </source>
</evidence>
<keyword evidence="10" id="KW-1185">Reference proteome</keyword>
<reference evidence="11" key="1">
    <citation type="submission" date="2025-08" db="UniProtKB">
        <authorList>
            <consortium name="RefSeq"/>
        </authorList>
    </citation>
    <scope>IDENTIFICATION</scope>
</reference>
<evidence type="ECO:0000256" key="4">
    <source>
        <dbReference type="ARBA" id="ARBA00022989"/>
    </source>
</evidence>
<dbReference type="Pfam" id="PF09335">
    <property type="entry name" value="VTT_dom"/>
    <property type="match status" value="1"/>
</dbReference>
<evidence type="ECO:0000256" key="6">
    <source>
        <dbReference type="ARBA" id="ARBA00025797"/>
    </source>
</evidence>
<feature type="compositionally biased region" description="Low complexity" evidence="7">
    <location>
        <begin position="266"/>
        <end position="279"/>
    </location>
</feature>
<feature type="domain" description="VTT" evidence="9">
    <location>
        <begin position="100"/>
        <end position="219"/>
    </location>
</feature>
<keyword evidence="2 8" id="KW-0812">Transmembrane</keyword>
<protein>
    <submittedName>
        <fullName evidence="11">Transmembrane protein 41A-B isoform X10</fullName>
    </submittedName>
</protein>
<dbReference type="Proteomes" id="UP001652741">
    <property type="component" value="Chromosome ssa16"/>
</dbReference>